<dbReference type="PANTHER" id="PTHR24208">
    <property type="entry name" value="LIM/HOMEOBOX PROTEIN LHX"/>
    <property type="match status" value="1"/>
</dbReference>
<evidence type="ECO:0000256" key="2">
    <source>
        <dbReference type="ARBA" id="ARBA00022723"/>
    </source>
</evidence>
<evidence type="ECO:0000256" key="3">
    <source>
        <dbReference type="ARBA" id="ARBA00022833"/>
    </source>
</evidence>
<dbReference type="InterPro" id="IPR001781">
    <property type="entry name" value="Znf_LIM"/>
</dbReference>
<evidence type="ECO:0000256" key="7">
    <source>
        <dbReference type="ARBA" id="ARBA00023242"/>
    </source>
</evidence>
<dbReference type="OrthoDB" id="9990008at2759"/>
<feature type="domain" description="LIM zinc-binding" evidence="10">
    <location>
        <begin position="52"/>
        <end position="113"/>
    </location>
</feature>
<evidence type="ECO:0000313" key="11">
    <source>
        <dbReference type="EnsemblMetazoa" id="XP_030853437"/>
    </source>
</evidence>
<feature type="region of interest" description="Disordered" evidence="9">
    <location>
        <begin position="184"/>
        <end position="243"/>
    </location>
</feature>
<dbReference type="GO" id="GO:0006357">
    <property type="term" value="P:regulation of transcription by RNA polymerase II"/>
    <property type="evidence" value="ECO:0000318"/>
    <property type="project" value="GO_Central"/>
</dbReference>
<dbReference type="InterPro" id="IPR050453">
    <property type="entry name" value="LIM_Homeobox_TF"/>
</dbReference>
<evidence type="ECO:0000256" key="4">
    <source>
        <dbReference type="ARBA" id="ARBA00023038"/>
    </source>
</evidence>
<dbReference type="PROSITE" id="PS50023">
    <property type="entry name" value="LIM_DOMAIN_2"/>
    <property type="match status" value="2"/>
</dbReference>
<dbReference type="Gene3D" id="2.10.110.10">
    <property type="entry name" value="Cysteine Rich Protein"/>
    <property type="match status" value="2"/>
</dbReference>
<dbReference type="PANTHER" id="PTHR24208:SF168">
    <property type="entry name" value="PROTEIN APTEROUS"/>
    <property type="match status" value="1"/>
</dbReference>
<dbReference type="SUPFAM" id="SSF57716">
    <property type="entry name" value="Glucocorticoid receptor-like (DNA-binding domain)"/>
    <property type="match status" value="2"/>
</dbReference>
<organism evidence="11 12">
    <name type="scientific">Strongylocentrotus purpuratus</name>
    <name type="common">Purple sea urchin</name>
    <dbReference type="NCBI Taxonomy" id="7668"/>
    <lineage>
        <taxon>Eukaryota</taxon>
        <taxon>Metazoa</taxon>
        <taxon>Echinodermata</taxon>
        <taxon>Eleutherozoa</taxon>
        <taxon>Echinozoa</taxon>
        <taxon>Echinoidea</taxon>
        <taxon>Euechinoidea</taxon>
        <taxon>Echinacea</taxon>
        <taxon>Camarodonta</taxon>
        <taxon>Echinidea</taxon>
        <taxon>Strongylocentrotidae</taxon>
        <taxon>Strongylocentrotus</taxon>
    </lineage>
</organism>
<feature type="compositionally biased region" description="Basic residues" evidence="9">
    <location>
        <begin position="232"/>
        <end position="241"/>
    </location>
</feature>
<evidence type="ECO:0000256" key="6">
    <source>
        <dbReference type="ARBA" id="ARBA00023155"/>
    </source>
</evidence>
<keyword evidence="3 8" id="KW-0862">Zinc</keyword>
<dbReference type="InParanoid" id="A0A7M7PRL6"/>
<evidence type="ECO:0000313" key="12">
    <source>
        <dbReference type="Proteomes" id="UP000007110"/>
    </source>
</evidence>
<protein>
    <recommendedName>
        <fullName evidence="10">LIM zinc-binding domain-containing protein</fullName>
    </recommendedName>
</protein>
<keyword evidence="5" id="KW-0238">DNA-binding</keyword>
<dbReference type="GO" id="GO:0030182">
    <property type="term" value="P:neuron differentiation"/>
    <property type="evidence" value="ECO:0000318"/>
    <property type="project" value="GO_Central"/>
</dbReference>
<keyword evidence="6" id="KW-0371">Homeobox</keyword>
<dbReference type="OMA" id="HEPIRWN"/>
<dbReference type="GeneID" id="576656"/>
<dbReference type="Proteomes" id="UP000007110">
    <property type="component" value="Unassembled WGS sequence"/>
</dbReference>
<dbReference type="GO" id="GO:0005634">
    <property type="term" value="C:nucleus"/>
    <property type="evidence" value="ECO:0000318"/>
    <property type="project" value="GO_Central"/>
</dbReference>
<keyword evidence="2 8" id="KW-0479">Metal-binding</keyword>
<dbReference type="FunFam" id="2.10.110.10:FF:000209">
    <property type="entry name" value="LIM homeobox 2b"/>
    <property type="match status" value="1"/>
</dbReference>
<feature type="domain" description="LIM zinc-binding" evidence="10">
    <location>
        <begin position="114"/>
        <end position="176"/>
    </location>
</feature>
<dbReference type="AlphaFoldDB" id="A0A7M7PRL6"/>
<comment type="subcellular location">
    <subcellularLocation>
        <location evidence="1">Nucleus</location>
    </subcellularLocation>
</comment>
<dbReference type="EnsemblMetazoa" id="XM_030997577">
    <property type="protein sequence ID" value="XP_030853437"/>
    <property type="gene ID" value="LOC576656"/>
</dbReference>
<dbReference type="CDD" id="cd09377">
    <property type="entry name" value="LIM2_Lhx2_Lhx9"/>
    <property type="match status" value="1"/>
</dbReference>
<dbReference type="RefSeq" id="XP_030853437.1">
    <property type="nucleotide sequence ID" value="XM_030997577.1"/>
</dbReference>
<dbReference type="KEGG" id="spu:576656"/>
<keyword evidence="7" id="KW-0539">Nucleus</keyword>
<evidence type="ECO:0000256" key="1">
    <source>
        <dbReference type="ARBA" id="ARBA00004123"/>
    </source>
</evidence>
<dbReference type="FunFam" id="2.10.110.10:FF:000033">
    <property type="entry name" value="LIM/homeobox protein Lhx9 isoform X2"/>
    <property type="match status" value="1"/>
</dbReference>
<dbReference type="GO" id="GO:0046872">
    <property type="term" value="F:metal ion binding"/>
    <property type="evidence" value="ECO:0007669"/>
    <property type="project" value="UniProtKB-KW"/>
</dbReference>
<accession>A0A7M7PRL6</accession>
<proteinExistence type="predicted"/>
<reference evidence="11" key="2">
    <citation type="submission" date="2021-01" db="UniProtKB">
        <authorList>
            <consortium name="EnsemblMetazoa"/>
        </authorList>
    </citation>
    <scope>IDENTIFICATION</scope>
</reference>
<evidence type="ECO:0000256" key="9">
    <source>
        <dbReference type="SAM" id="MobiDB-lite"/>
    </source>
</evidence>
<dbReference type="SMART" id="SM00132">
    <property type="entry name" value="LIM"/>
    <property type="match status" value="2"/>
</dbReference>
<dbReference type="FunCoup" id="A0A7M7PRL6">
    <property type="interactions" value="416"/>
</dbReference>
<keyword evidence="4 8" id="KW-0440">LIM domain</keyword>
<dbReference type="GO" id="GO:0000981">
    <property type="term" value="F:DNA-binding transcription factor activity, RNA polymerase II-specific"/>
    <property type="evidence" value="ECO:0000318"/>
    <property type="project" value="GO_Central"/>
</dbReference>
<evidence type="ECO:0000256" key="5">
    <source>
        <dbReference type="ARBA" id="ARBA00023125"/>
    </source>
</evidence>
<dbReference type="GO" id="GO:0000977">
    <property type="term" value="F:RNA polymerase II transcription regulatory region sequence-specific DNA binding"/>
    <property type="evidence" value="ECO:0000318"/>
    <property type="project" value="GO_Central"/>
</dbReference>
<evidence type="ECO:0000256" key="8">
    <source>
        <dbReference type="PROSITE-ProRule" id="PRU00125"/>
    </source>
</evidence>
<dbReference type="CDD" id="cd09369">
    <property type="entry name" value="LIM1_Lhx2_Lhx9"/>
    <property type="match status" value="1"/>
</dbReference>
<evidence type="ECO:0000259" key="10">
    <source>
        <dbReference type="PROSITE" id="PS50023"/>
    </source>
</evidence>
<reference evidence="12" key="1">
    <citation type="submission" date="2015-02" db="EMBL/GenBank/DDBJ databases">
        <title>Genome sequencing for Strongylocentrotus purpuratus.</title>
        <authorList>
            <person name="Murali S."/>
            <person name="Liu Y."/>
            <person name="Vee V."/>
            <person name="English A."/>
            <person name="Wang M."/>
            <person name="Skinner E."/>
            <person name="Han Y."/>
            <person name="Muzny D.M."/>
            <person name="Worley K.C."/>
            <person name="Gibbs R.A."/>
        </authorList>
    </citation>
    <scope>NUCLEOTIDE SEQUENCE</scope>
</reference>
<keyword evidence="12" id="KW-1185">Reference proteome</keyword>
<sequence length="254" mass="27775">MPVMGCDGESSTNSPGSFISNISLNSSMSSMSSGSNTTGGVGHHELLAGSPAVCAGCGGRICDRFYLLAADRQWHTQCLQCCECNVQLDSELSCFAKEGNIYCKEDYLKRYGIKKCARCHVGIESHEMVMRARELVYHLACFSCAVCNLELHTGDYYGMRENLVYCQLHYETLFVPSSDQSTYHHLHHASPPPPQPTLHNLSPSYHTHGGSPNPGAPSTGHPFFQNGLSPIHKGRPRKRKGVDHLIGFGMGKLA</sequence>
<dbReference type="PROSITE" id="PS00478">
    <property type="entry name" value="LIM_DOMAIN_1"/>
    <property type="match status" value="1"/>
</dbReference>
<dbReference type="Pfam" id="PF00412">
    <property type="entry name" value="LIM"/>
    <property type="match status" value="2"/>
</dbReference>
<name>A0A7M7PRL6_STRPU</name>